<sequence length="93" mass="9869">MSDINAWANDDGDRLIADLRIESDAVRAIGHRVLECTETVVGDDAAAAAFLRNLAAQIEAIANAAQTTVGHVAVYGESMRSVDAMGDRLIRGE</sequence>
<reference evidence="1" key="1">
    <citation type="submission" date="2022-12" db="EMBL/GenBank/DDBJ databases">
        <title>Whole genome sequence of Mycolicibacterium iranicum strain SBH312.</title>
        <authorList>
            <person name="Jani J."/>
            <person name="Arifin Mustapha Z."/>
            <person name="Ahmed K."/>
            <person name="Kai Ling C."/>
        </authorList>
    </citation>
    <scope>NUCLEOTIDE SEQUENCE</scope>
    <source>
        <strain evidence="1">SBH312</strain>
    </source>
</reference>
<evidence type="ECO:0000313" key="2">
    <source>
        <dbReference type="Proteomes" id="UP001084650"/>
    </source>
</evidence>
<gene>
    <name evidence="1" type="ORF">OY187_22080</name>
</gene>
<protein>
    <recommendedName>
        <fullName evidence="3">ESX-1 secretion-associated protein</fullName>
    </recommendedName>
</protein>
<organism evidence="1 2">
    <name type="scientific">Mycolicibacterium iranicum</name>
    <name type="common">Mycobacterium iranicum</name>
    <dbReference type="NCBI Taxonomy" id="912594"/>
    <lineage>
        <taxon>Bacteria</taxon>
        <taxon>Bacillati</taxon>
        <taxon>Actinomycetota</taxon>
        <taxon>Actinomycetes</taxon>
        <taxon>Mycobacteriales</taxon>
        <taxon>Mycobacteriaceae</taxon>
        <taxon>Mycolicibacterium</taxon>
    </lineage>
</organism>
<dbReference type="Proteomes" id="UP001084650">
    <property type="component" value="Unassembled WGS sequence"/>
</dbReference>
<dbReference type="RefSeq" id="WP_268787260.1">
    <property type="nucleotide sequence ID" value="NZ_JAPQYE010000011.1"/>
</dbReference>
<proteinExistence type="predicted"/>
<dbReference type="EMBL" id="JAPQYE010000011">
    <property type="protein sequence ID" value="MCZ0730745.1"/>
    <property type="molecule type" value="Genomic_DNA"/>
</dbReference>
<comment type="caution">
    <text evidence="1">The sequence shown here is derived from an EMBL/GenBank/DDBJ whole genome shotgun (WGS) entry which is preliminary data.</text>
</comment>
<evidence type="ECO:0008006" key="3">
    <source>
        <dbReference type="Google" id="ProtNLM"/>
    </source>
</evidence>
<evidence type="ECO:0000313" key="1">
    <source>
        <dbReference type="EMBL" id="MCZ0730745.1"/>
    </source>
</evidence>
<name>A0ABT4HKL7_MYCIR</name>
<accession>A0ABT4HKL7</accession>
<keyword evidence="2" id="KW-1185">Reference proteome</keyword>